<dbReference type="Pfam" id="PF08373">
    <property type="entry name" value="RAP"/>
    <property type="match status" value="1"/>
</dbReference>
<feature type="domain" description="RAP" evidence="3">
    <location>
        <begin position="768"/>
        <end position="828"/>
    </location>
</feature>
<keyword evidence="2" id="KW-0496">Mitochondrion</keyword>
<evidence type="ECO:0000256" key="2">
    <source>
        <dbReference type="ARBA" id="ARBA00023128"/>
    </source>
</evidence>
<keyword evidence="5" id="KW-1185">Reference proteome</keyword>
<dbReference type="InterPro" id="IPR013579">
    <property type="entry name" value="FAST_2"/>
</dbReference>
<evidence type="ECO:0000259" key="3">
    <source>
        <dbReference type="PROSITE" id="PS51286"/>
    </source>
</evidence>
<keyword evidence="4" id="KW-0418">Kinase</keyword>
<dbReference type="Proteomes" id="UP000785099">
    <property type="component" value="Unassembled WGS sequence"/>
</dbReference>
<reference evidence="4 5" key="1">
    <citation type="journal article" date="2019" name="Gigascience">
        <title>High-coverage genomes to elucidate the evolution of penguins.</title>
        <authorList>
            <person name="Pan H."/>
            <person name="Cole T.L."/>
            <person name="Bi X."/>
            <person name="Fang M."/>
            <person name="Zhou C."/>
            <person name="Yang Z."/>
            <person name="Ksepka D.T."/>
            <person name="Hart T."/>
            <person name="Bouzat J.L."/>
            <person name="Argilla L.S."/>
            <person name="Bertelsen M.F."/>
            <person name="Boersma P.D."/>
            <person name="Bost C.A."/>
            <person name="Cherel Y."/>
            <person name="Dann P."/>
            <person name="Fiddaman S.R."/>
            <person name="Howard P."/>
            <person name="Labuschagne K."/>
            <person name="Mattern T."/>
            <person name="Miller G."/>
            <person name="Parker P."/>
            <person name="Phillips R.A."/>
            <person name="Quillfeldt P."/>
            <person name="Ryan P.G."/>
            <person name="Taylor H."/>
            <person name="Thompson D.R."/>
            <person name="Young M.J."/>
            <person name="Ellegaard M.R."/>
            <person name="Gilbert M.T.P."/>
            <person name="Sinding M.S."/>
            <person name="Pacheco G."/>
            <person name="Shepherd L.D."/>
            <person name="Tennyson A.J.D."/>
            <person name="Grosser S."/>
            <person name="Kay E."/>
            <person name="Nupen L.J."/>
            <person name="Ellenberg U."/>
            <person name="Houston D.M."/>
            <person name="Reeve A.H."/>
            <person name="Johnson K."/>
            <person name="Masello J.F."/>
            <person name="Stracke T."/>
            <person name="McKinlay B."/>
            <person name="Borboroglu P.G."/>
            <person name="Zhang D.X."/>
            <person name="Zhang G."/>
        </authorList>
    </citation>
    <scope>NUCLEOTIDE SEQUENCE [LARGE SCALE GENOMIC DNA]</scope>
    <source>
        <strain evidence="4">GAPE 212</strain>
    </source>
</reference>
<dbReference type="GO" id="GO:0005759">
    <property type="term" value="C:mitochondrial matrix"/>
    <property type="evidence" value="ECO:0007669"/>
    <property type="project" value="TreeGrafter"/>
</dbReference>
<dbReference type="GO" id="GO:0000963">
    <property type="term" value="P:mitochondrial RNA processing"/>
    <property type="evidence" value="ECO:0007669"/>
    <property type="project" value="TreeGrafter"/>
</dbReference>
<dbReference type="GO" id="GO:0035770">
    <property type="term" value="C:ribonucleoprotein granule"/>
    <property type="evidence" value="ECO:0007669"/>
    <property type="project" value="TreeGrafter"/>
</dbReference>
<dbReference type="AlphaFoldDB" id="A0A8J4IJB1"/>
<accession>A0A8J4IJB1</accession>
<dbReference type="EMBL" id="VUKU01008865">
    <property type="protein sequence ID" value="KAF1443967.1"/>
    <property type="molecule type" value="Genomic_DNA"/>
</dbReference>
<dbReference type="Pfam" id="PF08368">
    <property type="entry name" value="FAST_2"/>
    <property type="match status" value="1"/>
</dbReference>
<dbReference type="PANTHER" id="PTHR21228">
    <property type="entry name" value="FAST LEU-RICH DOMAIN-CONTAINING"/>
    <property type="match status" value="1"/>
</dbReference>
<feature type="non-terminal residue" evidence="4">
    <location>
        <position position="834"/>
    </location>
</feature>
<protein>
    <submittedName>
        <fullName evidence="4">FAST kinase domain-containing protein 1, mitochondrial</fullName>
    </submittedName>
</protein>
<proteinExistence type="predicted"/>
<dbReference type="PANTHER" id="PTHR21228:SF29">
    <property type="entry name" value="FAST KINASE DOMAIN-CONTAINING PROTEIN 1, MITOCHONDRIAL"/>
    <property type="match status" value="1"/>
</dbReference>
<organism evidence="4 5">
    <name type="scientific">Spheniscus mendiculus</name>
    <name type="common">Galapagos penguin</name>
    <dbReference type="NCBI Taxonomy" id="156760"/>
    <lineage>
        <taxon>Eukaryota</taxon>
        <taxon>Metazoa</taxon>
        <taxon>Chordata</taxon>
        <taxon>Craniata</taxon>
        <taxon>Vertebrata</taxon>
        <taxon>Euteleostomi</taxon>
        <taxon>Archelosauria</taxon>
        <taxon>Archosauria</taxon>
        <taxon>Dinosauria</taxon>
        <taxon>Saurischia</taxon>
        <taxon>Theropoda</taxon>
        <taxon>Coelurosauria</taxon>
        <taxon>Aves</taxon>
        <taxon>Neognathae</taxon>
        <taxon>Neoaves</taxon>
        <taxon>Aequornithes</taxon>
        <taxon>Sphenisciformes</taxon>
        <taxon>Spheniscidae</taxon>
        <taxon>Spheniscus</taxon>
    </lineage>
</organism>
<dbReference type="SMART" id="SM00952">
    <property type="entry name" value="RAP"/>
    <property type="match status" value="1"/>
</dbReference>
<dbReference type="GO" id="GO:0016301">
    <property type="term" value="F:kinase activity"/>
    <property type="evidence" value="ECO:0007669"/>
    <property type="project" value="UniProtKB-KW"/>
</dbReference>
<keyword evidence="4" id="KW-0808">Transferase</keyword>
<name>A0A8J4IJB1_SPHME</name>
<dbReference type="GO" id="GO:0044528">
    <property type="term" value="P:regulation of mitochondrial mRNA stability"/>
    <property type="evidence" value="ECO:0007669"/>
    <property type="project" value="InterPro"/>
</dbReference>
<comment type="caution">
    <text evidence="4">The sequence shown here is derived from an EMBL/GenBank/DDBJ whole genome shotgun (WGS) entry which is preliminary data.</text>
</comment>
<dbReference type="InterPro" id="IPR050870">
    <property type="entry name" value="FAST_kinase"/>
</dbReference>
<dbReference type="PROSITE" id="PS51286">
    <property type="entry name" value="RAP"/>
    <property type="match status" value="1"/>
</dbReference>
<evidence type="ECO:0000313" key="5">
    <source>
        <dbReference type="Proteomes" id="UP000785099"/>
    </source>
</evidence>
<dbReference type="Pfam" id="PF06743">
    <property type="entry name" value="FAST_1"/>
    <property type="match status" value="1"/>
</dbReference>
<comment type="subcellular location">
    <subcellularLocation>
        <location evidence="1">Mitochondrion</location>
    </subcellularLocation>
</comment>
<dbReference type="InterPro" id="IPR013584">
    <property type="entry name" value="RAP"/>
</dbReference>
<dbReference type="GO" id="GO:0003723">
    <property type="term" value="F:RNA binding"/>
    <property type="evidence" value="ECO:0007669"/>
    <property type="project" value="TreeGrafter"/>
</dbReference>
<evidence type="ECO:0000256" key="1">
    <source>
        <dbReference type="ARBA" id="ARBA00004173"/>
    </source>
</evidence>
<gene>
    <name evidence="4" type="primary">fastkd1</name>
    <name evidence="4" type="ORF">FQV24_0008843</name>
</gene>
<evidence type="ECO:0000313" key="4">
    <source>
        <dbReference type="EMBL" id="KAF1443967.1"/>
    </source>
</evidence>
<sequence>MFCLRQVCLFTLRHYQARTLSSDLLLSQINSCTHEDEVFSLVGRNKARLSEKHVGIALNMLWQLQKKKPLLLRTNDYVRNHSQFLTLCILAENKVEHMEDEAIVDTLYSILRLNVEDHDSLAAALVTEAWKRLERQVLLSLPALSKFALCLYKQRRHFSPVIGKVAHIVDMKLNSIQDIRILSVLMISISDVISQSFRDRLLQKAGQLLEEKDEVHFNYAKRILQFLQNVKLRYHPLLEKCNKIFLKSASRLDIHSISLIFGLYEQLGFDNAEFRLVAKQLLSETIDDYYDPETFAKLFFTLGPMAGSRVRERLLVTAVRMAEEFSSHQVLVILKTMQKMKCRNSHLLKKMASILHKHLDSYHVLQLVKLAQYLVVLRCHNLELFAKLKMLLFGFLKSSVIPADTAAIIRVLAMLPSFQVEEIIINKAAAVLPQCRLHHLNCIATAVVKWNHYDQLHWQNSSELCVKLLQKLNDCGFQRLQKANNLNLLLEELTHVNGEWFAEVLSEETMAMCQRLIDQITWANVLQLSFFLIKTNHRCPSLLDRIASVTVENIDKIHPFEIYFILFLFSAVNYDPPANEEFFESCIQHLISNLSCFETHHLVLLGHVLAVAGYFPPVLITRIFNVSFLSKLDAQLEVLPDTLKQRVRSRLMKLNRAVCLECPEFHIPWFHEPYCQRVFRNSNSRINPLRQYVHRMLIEILGGSHYARISVLTPYYYEIDFECILDENKKPLSYMAQNIPLDDVEGIHLRCDIKDEGRKALPPGAQRIALEFLDSKAFSKDSRHLKGEPALKKRHLEMLGYRVVQIPHFEWNSMVLSTKGEQLEYLRKHLYGVQ</sequence>
<dbReference type="InterPro" id="IPR010622">
    <property type="entry name" value="FAST_Leu-rich"/>
</dbReference>
<feature type="non-terminal residue" evidence="4">
    <location>
        <position position="1"/>
    </location>
</feature>